<feature type="transmembrane region" description="Helical" evidence="6">
    <location>
        <begin position="197"/>
        <end position="216"/>
    </location>
</feature>
<organism evidence="7 8">
    <name type="scientific">Richelia intracellularis HH01</name>
    <dbReference type="NCBI Taxonomy" id="1165094"/>
    <lineage>
        <taxon>Bacteria</taxon>
        <taxon>Bacillati</taxon>
        <taxon>Cyanobacteriota</taxon>
        <taxon>Cyanophyceae</taxon>
        <taxon>Nostocales</taxon>
        <taxon>Nostocaceae</taxon>
        <taxon>Richelia</taxon>
    </lineage>
</organism>
<dbReference type="CDD" id="cd16914">
    <property type="entry name" value="EcfT"/>
    <property type="match status" value="1"/>
</dbReference>
<dbReference type="PANTHER" id="PTHR34857">
    <property type="entry name" value="SLL0384 PROTEIN"/>
    <property type="match status" value="1"/>
</dbReference>
<dbReference type="OrthoDB" id="8585740at2"/>
<dbReference type="AlphaFoldDB" id="M1X6H0"/>
<gene>
    <name evidence="7" type="ORF">RINTHH_19760</name>
</gene>
<comment type="caution">
    <text evidence="7">The sequence shown here is derived from an EMBL/GenBank/DDBJ whole genome shotgun (WGS) entry which is preliminary data.</text>
</comment>
<name>M1X6H0_9NOST</name>
<evidence type="ECO:0000256" key="2">
    <source>
        <dbReference type="ARBA" id="ARBA00022475"/>
    </source>
</evidence>
<proteinExistence type="predicted"/>
<dbReference type="Proteomes" id="UP000053051">
    <property type="component" value="Unassembled WGS sequence"/>
</dbReference>
<keyword evidence="5 6" id="KW-0472">Membrane</keyword>
<feature type="transmembrane region" description="Helical" evidence="6">
    <location>
        <begin position="55"/>
        <end position="72"/>
    </location>
</feature>
<reference evidence="8" key="2">
    <citation type="submission" date="2016-01" db="EMBL/GenBank/DDBJ databases">
        <title>Diatom-associated endosymboitic cyanobacterium lacks core nitrogen metabolism enzymes.</title>
        <authorList>
            <person name="Hilton J.A."/>
            <person name="Foster R.A."/>
            <person name="Tripp H.J."/>
            <person name="Carter B.J."/>
            <person name="Zehr J.P."/>
            <person name="Villareal T.A."/>
        </authorList>
    </citation>
    <scope>NUCLEOTIDE SEQUENCE [LARGE SCALE GENOMIC DNA]</scope>
    <source>
        <strain evidence="8">HH01</strain>
    </source>
</reference>
<dbReference type="InterPro" id="IPR003339">
    <property type="entry name" value="ABC/ECF_trnsptr_transmembrane"/>
</dbReference>
<evidence type="ECO:0000256" key="3">
    <source>
        <dbReference type="ARBA" id="ARBA00022692"/>
    </source>
</evidence>
<sequence length="217" mass="24196">MPKFSVPLRLHLSLITVVGAALLEYGDWFYLSMYAVISLLWVIGLQVAIENLIKLLGVELIFLTFLVLPMGWEKASFLLIRSLICLLIMNSFVLTLPPHSFGIALKGLPLPVAFKEILLLAGQYIEILVGEVQRMQRAAQMRGLGGANSWLRYTNAAMIGSLYLRSLNRAERVYSAMEIKGYQGNFPLDSSFKTSDCLVVLVMITTTMVITIASYLD</sequence>
<evidence type="ECO:0000256" key="6">
    <source>
        <dbReference type="SAM" id="Phobius"/>
    </source>
</evidence>
<evidence type="ECO:0000313" key="7">
    <source>
        <dbReference type="EMBL" id="CCH68131.1"/>
    </source>
</evidence>
<evidence type="ECO:0000256" key="1">
    <source>
        <dbReference type="ARBA" id="ARBA00004141"/>
    </source>
</evidence>
<dbReference type="InterPro" id="IPR051611">
    <property type="entry name" value="ECF_transporter_component"/>
</dbReference>
<dbReference type="PANTHER" id="PTHR34857:SF2">
    <property type="entry name" value="SLL0384 PROTEIN"/>
    <property type="match status" value="1"/>
</dbReference>
<evidence type="ECO:0000256" key="5">
    <source>
        <dbReference type="ARBA" id="ARBA00023136"/>
    </source>
</evidence>
<dbReference type="GO" id="GO:0005886">
    <property type="term" value="C:plasma membrane"/>
    <property type="evidence" value="ECO:0007669"/>
    <property type="project" value="UniProtKB-ARBA"/>
</dbReference>
<keyword evidence="8" id="KW-1185">Reference proteome</keyword>
<keyword evidence="3 6" id="KW-0812">Transmembrane</keyword>
<feature type="transmembrane region" description="Helical" evidence="6">
    <location>
        <begin position="30"/>
        <end position="48"/>
    </location>
</feature>
<comment type="subcellular location">
    <subcellularLocation>
        <location evidence="1">Membrane</location>
        <topology evidence="1">Multi-pass membrane protein</topology>
    </subcellularLocation>
</comment>
<keyword evidence="4 6" id="KW-1133">Transmembrane helix</keyword>
<accession>M1X6H0</accession>
<dbReference type="RefSeq" id="WP_008235529.1">
    <property type="nucleotide sequence ID" value="NZ_CAIY01000080.1"/>
</dbReference>
<dbReference type="STRING" id="1165094.RINTHH_19760"/>
<evidence type="ECO:0000256" key="4">
    <source>
        <dbReference type="ARBA" id="ARBA00022989"/>
    </source>
</evidence>
<feature type="transmembrane region" description="Helical" evidence="6">
    <location>
        <begin position="78"/>
        <end position="96"/>
    </location>
</feature>
<reference evidence="7 8" key="1">
    <citation type="submission" date="2012-05" db="EMBL/GenBank/DDBJ databases">
        <authorList>
            <person name="Hilton J."/>
        </authorList>
    </citation>
    <scope>NUCLEOTIDE SEQUENCE [LARGE SCALE GENOMIC DNA]</scope>
    <source>
        <strain evidence="7 8">HH01</strain>
    </source>
</reference>
<dbReference type="EMBL" id="CAIY01000080">
    <property type="protein sequence ID" value="CCH68131.1"/>
    <property type="molecule type" value="Genomic_DNA"/>
</dbReference>
<evidence type="ECO:0000313" key="8">
    <source>
        <dbReference type="Proteomes" id="UP000053051"/>
    </source>
</evidence>
<keyword evidence="2" id="KW-1003">Cell membrane</keyword>
<dbReference type="Pfam" id="PF02361">
    <property type="entry name" value="CbiQ"/>
    <property type="match status" value="1"/>
</dbReference>
<protein>
    <submittedName>
        <fullName evidence="7">Transmembrane component NikQ of energizing module of nickel ECF transporter</fullName>
    </submittedName>
</protein>